<proteinExistence type="predicted"/>
<dbReference type="Pfam" id="PF13469">
    <property type="entry name" value="Sulfotransfer_3"/>
    <property type="match status" value="1"/>
</dbReference>
<name>B0C826_ACAM1</name>
<keyword evidence="2" id="KW-1185">Reference proteome</keyword>
<keyword evidence="1" id="KW-0808">Transferase</keyword>
<dbReference type="eggNOG" id="COG0615">
    <property type="taxonomic scope" value="Bacteria"/>
</dbReference>
<dbReference type="Proteomes" id="UP000000268">
    <property type="component" value="Chromosome"/>
</dbReference>
<dbReference type="GO" id="GO:0001517">
    <property type="term" value="F:N-acetylglucosamine 6-O-sulfotransferase activity"/>
    <property type="evidence" value="ECO:0007669"/>
    <property type="project" value="TreeGrafter"/>
</dbReference>
<dbReference type="PANTHER" id="PTHR10704">
    <property type="entry name" value="CARBOHYDRATE SULFOTRANSFERASE"/>
    <property type="match status" value="1"/>
</dbReference>
<dbReference type="InterPro" id="IPR027417">
    <property type="entry name" value="P-loop_NTPase"/>
</dbReference>
<reference evidence="1 2" key="1">
    <citation type="journal article" date="2008" name="Proc. Natl. Acad. Sci. U.S.A.">
        <title>Niche adaptation and genome expansion in the chlorophyll d-producing cyanobacterium Acaryochloris marina.</title>
        <authorList>
            <person name="Swingley W.D."/>
            <person name="Chen M."/>
            <person name="Cheung P.C."/>
            <person name="Conrad A.L."/>
            <person name="Dejesa L.C."/>
            <person name="Hao J."/>
            <person name="Honchak B.M."/>
            <person name="Karbach L.E."/>
            <person name="Kurdoglu A."/>
            <person name="Lahiri S."/>
            <person name="Mastrian S.D."/>
            <person name="Miyashita H."/>
            <person name="Page L."/>
            <person name="Ramakrishna P."/>
            <person name="Satoh S."/>
            <person name="Sattley W.M."/>
            <person name="Shimada Y."/>
            <person name="Taylor H.L."/>
            <person name="Tomo T."/>
            <person name="Tsuchiya T."/>
            <person name="Wang Z.T."/>
            <person name="Raymond J."/>
            <person name="Mimuro M."/>
            <person name="Blankenship R.E."/>
            <person name="Touchman J.W."/>
        </authorList>
    </citation>
    <scope>NUCLEOTIDE SEQUENCE [LARGE SCALE GENOMIC DNA]</scope>
    <source>
        <strain evidence="2">MBIC 11017</strain>
    </source>
</reference>
<dbReference type="SUPFAM" id="SSF52540">
    <property type="entry name" value="P-loop containing nucleoside triphosphate hydrolases"/>
    <property type="match status" value="1"/>
</dbReference>
<dbReference type="OrthoDB" id="536969at2"/>
<gene>
    <name evidence="1" type="ordered locus">AM1_2710</name>
</gene>
<protein>
    <submittedName>
        <fullName evidence="1">Sulfotransferase, putative</fullName>
    </submittedName>
</protein>
<dbReference type="EMBL" id="CP000828">
    <property type="protein sequence ID" value="ABW27710.1"/>
    <property type="molecule type" value="Genomic_DNA"/>
</dbReference>
<dbReference type="GO" id="GO:0006790">
    <property type="term" value="P:sulfur compound metabolic process"/>
    <property type="evidence" value="ECO:0007669"/>
    <property type="project" value="TreeGrafter"/>
</dbReference>
<dbReference type="HOGENOM" id="CLU_1227729_0_0_3"/>
<dbReference type="GO" id="GO:0006044">
    <property type="term" value="P:N-acetylglucosamine metabolic process"/>
    <property type="evidence" value="ECO:0007669"/>
    <property type="project" value="TreeGrafter"/>
</dbReference>
<evidence type="ECO:0000313" key="2">
    <source>
        <dbReference type="Proteomes" id="UP000000268"/>
    </source>
</evidence>
<dbReference type="RefSeq" id="WP_012163159.1">
    <property type="nucleotide sequence ID" value="NC_009925.1"/>
</dbReference>
<accession>B0C826</accession>
<dbReference type="Gene3D" id="3.40.50.300">
    <property type="entry name" value="P-loop containing nucleotide triphosphate hydrolases"/>
    <property type="match status" value="1"/>
</dbReference>
<dbReference type="AlphaFoldDB" id="B0C826"/>
<organism evidence="1 2">
    <name type="scientific">Acaryochloris marina (strain MBIC 11017)</name>
    <dbReference type="NCBI Taxonomy" id="329726"/>
    <lineage>
        <taxon>Bacteria</taxon>
        <taxon>Bacillati</taxon>
        <taxon>Cyanobacteriota</taxon>
        <taxon>Cyanophyceae</taxon>
        <taxon>Acaryochloridales</taxon>
        <taxon>Acaryochloridaceae</taxon>
        <taxon>Acaryochloris</taxon>
    </lineage>
</organism>
<sequence length="225" mass="26451">MVNQPGKKRWGEKTPAHAFFWREILSDFPKCKIIHIVRDGRDSSLSLKNARFGPKHYYHLAKAWVKYLKVIEALKSEVSRDSFYEVRYEDLLSNTDHKSREICDFIEEDFSEEMLSFYTNRNPYPTDKDNLRNLAKPIISSNSNKWKSSMSPRDLRIFESVAGPYLEAYGYETVMSHPNISSIEEVLIKYFEHPPKKILSMIKNRKGHIDGLRRLAIYTRLVITQ</sequence>
<dbReference type="PANTHER" id="PTHR10704:SF44">
    <property type="entry name" value="LD35051P-RELATED"/>
    <property type="match status" value="1"/>
</dbReference>
<dbReference type="InterPro" id="IPR051135">
    <property type="entry name" value="Gal/GlcNAc/GalNAc_ST"/>
</dbReference>
<dbReference type="STRING" id="329726.AM1_2710"/>
<evidence type="ECO:0000313" key="1">
    <source>
        <dbReference type="EMBL" id="ABW27710.1"/>
    </source>
</evidence>
<dbReference type="KEGG" id="amr:AM1_2710"/>